<sequence>MVNRKSKFKRLALHSMLTFSLMAVAIPTYSYADGTQVQTESVFDVPSVGSVWINDKSFFEIKDARQSVGAELNTVTFTLKIYNGGTSDIQFIDYWIRLASTSGANFTVSVVPQDKDKNTIPAGGTQEIKFYANVTNGVSLKDLQFKIIKWDFSAADYQKSLGVLQIPETYTTVAPAGYKSNIKIAKTSIQSYIKKSTISSNEENFLPTILLELQNTDSRSLKLPTLNYMIRTSDGLLYPLKAAGLTENTTIDPLMKKEITLSGKLPRSISADNWQLVITENTDTGNSTNISSAVAEFVIPKLTDDQSSTEKEQSFSNQNGTYIAKLNSIQRVPWDNDDLLSAVLTLKSKEAKSLAIPNLTGYIELEDSVKVDIKVIKSDNVIGLQPDTEVRLQLLGRIPYTYDYSNMKIVLQEKSDSSEGAGTGTNASGTLTDLVTFKVNADTDNIPLVGSGDHYQIGGVGRSADYKIHDLHQFTGKSSNLLVAQVELTNLEKRPNDISKLVAHFKGSDGNVYPATITEIKTKISPSGKALLNLYANLPKTRTNEITQLLIGEGITDGKFTTAEGKPDSYVNVVSFALPTENVTPSDSIKDMNLFPYTLGLSRVGTSVTDSTVKIKFDYELNRDSQYEINTDEYKVIVELKDVNGDATLESTFDLEKSGQSSGSSNSGKALLLGKNKMEVSITDADFLFKVSTLKKYQLNIYHQFQGNKKLVATKELDWFVYSD</sequence>
<dbReference type="RefSeq" id="WP_344916471.1">
    <property type="nucleotide sequence ID" value="NZ_BAAAYO010000020.1"/>
</dbReference>
<proteinExistence type="predicted"/>
<accession>A0ABV5W7E3</accession>
<feature type="signal peptide" evidence="1">
    <location>
        <begin position="1"/>
        <end position="32"/>
    </location>
</feature>
<organism evidence="2 3">
    <name type="scientific">Paenibacillus hodogayensis</name>
    <dbReference type="NCBI Taxonomy" id="279208"/>
    <lineage>
        <taxon>Bacteria</taxon>
        <taxon>Bacillati</taxon>
        <taxon>Bacillota</taxon>
        <taxon>Bacilli</taxon>
        <taxon>Bacillales</taxon>
        <taxon>Paenibacillaceae</taxon>
        <taxon>Paenibacillus</taxon>
    </lineage>
</organism>
<keyword evidence="1" id="KW-0732">Signal</keyword>
<feature type="chain" id="PRO_5045769201" evidence="1">
    <location>
        <begin position="33"/>
        <end position="724"/>
    </location>
</feature>
<keyword evidence="3" id="KW-1185">Reference proteome</keyword>
<gene>
    <name evidence="2" type="ORF">ACFFNY_33450</name>
</gene>
<evidence type="ECO:0000313" key="2">
    <source>
        <dbReference type="EMBL" id="MFB9756509.1"/>
    </source>
</evidence>
<evidence type="ECO:0000313" key="3">
    <source>
        <dbReference type="Proteomes" id="UP001589619"/>
    </source>
</evidence>
<name>A0ABV5W7E3_9BACL</name>
<dbReference type="EMBL" id="JBHMAG010000024">
    <property type="protein sequence ID" value="MFB9756509.1"/>
    <property type="molecule type" value="Genomic_DNA"/>
</dbReference>
<reference evidence="2 3" key="1">
    <citation type="submission" date="2024-09" db="EMBL/GenBank/DDBJ databases">
        <authorList>
            <person name="Sun Q."/>
            <person name="Mori K."/>
        </authorList>
    </citation>
    <scope>NUCLEOTIDE SEQUENCE [LARGE SCALE GENOMIC DNA]</scope>
    <source>
        <strain evidence="2 3">JCM 12520</strain>
    </source>
</reference>
<comment type="caution">
    <text evidence="2">The sequence shown here is derived from an EMBL/GenBank/DDBJ whole genome shotgun (WGS) entry which is preliminary data.</text>
</comment>
<dbReference type="Proteomes" id="UP001589619">
    <property type="component" value="Unassembled WGS sequence"/>
</dbReference>
<protein>
    <submittedName>
        <fullName evidence="2">Uncharacterized protein</fullName>
    </submittedName>
</protein>
<evidence type="ECO:0000256" key="1">
    <source>
        <dbReference type="SAM" id="SignalP"/>
    </source>
</evidence>